<feature type="region of interest" description="Disordered" evidence="1">
    <location>
        <begin position="23"/>
        <end position="63"/>
    </location>
</feature>
<reference evidence="3" key="1">
    <citation type="submission" date="2016-06" db="EMBL/GenBank/DDBJ databases">
        <authorList>
            <person name="Varghese N."/>
        </authorList>
    </citation>
    <scope>NUCLEOTIDE SEQUENCE [LARGE SCALE GENOMIC DNA]</scope>
    <source>
        <strain evidence="3">DSM 46123</strain>
    </source>
</reference>
<evidence type="ECO:0000313" key="3">
    <source>
        <dbReference type="Proteomes" id="UP000198906"/>
    </source>
</evidence>
<organism evidence="2 3">
    <name type="scientific">Micromonospora inyonensis</name>
    <dbReference type="NCBI Taxonomy" id="47866"/>
    <lineage>
        <taxon>Bacteria</taxon>
        <taxon>Bacillati</taxon>
        <taxon>Actinomycetota</taxon>
        <taxon>Actinomycetes</taxon>
        <taxon>Micromonosporales</taxon>
        <taxon>Micromonosporaceae</taxon>
        <taxon>Micromonospora</taxon>
    </lineage>
</organism>
<name>A0A1C6RD48_9ACTN</name>
<dbReference type="RefSeq" id="WP_091453131.1">
    <property type="nucleotide sequence ID" value="NZ_FMHU01000001.1"/>
</dbReference>
<feature type="compositionally biased region" description="Basic and acidic residues" evidence="1">
    <location>
        <begin position="37"/>
        <end position="63"/>
    </location>
</feature>
<accession>A0A1C6RD48</accession>
<proteinExistence type="predicted"/>
<evidence type="ECO:0000256" key="1">
    <source>
        <dbReference type="SAM" id="MobiDB-lite"/>
    </source>
</evidence>
<dbReference type="EMBL" id="FMHU01000001">
    <property type="protein sequence ID" value="SCL15031.1"/>
    <property type="molecule type" value="Genomic_DNA"/>
</dbReference>
<evidence type="ECO:0000313" key="2">
    <source>
        <dbReference type="EMBL" id="SCL15031.1"/>
    </source>
</evidence>
<dbReference type="AlphaFoldDB" id="A0A1C6RD48"/>
<sequence length="274" mass="29636">MAPAWALVAWIIQLRRELEEIAPRRDKTSDGTIGDQAHQDSKSGHNPDESGRSERTDADSKNEVRAFDIDADLNVPGLTMQMLVAHLVGRCRAGLERRLIYIIYRGVIWAASSGWEARTYAGSNPHNEHAHLSGHPDGDEDGRPFGLAALMEGTAMTPQQFVKILQDPTVSKLMRALPWQYTGGGIPAGLSTLNVLNTILSGVAADDTDKVVAEIRAQGEQTRRETLAYLQQIAPTLAQAVATELGPEVTATEIGEALAREFAQLLGQAVPAAK</sequence>
<dbReference type="STRING" id="47866.GA0074694_1022"/>
<gene>
    <name evidence="2" type="ORF">GA0074694_1022</name>
</gene>
<keyword evidence="3" id="KW-1185">Reference proteome</keyword>
<dbReference type="Proteomes" id="UP000198906">
    <property type="component" value="Unassembled WGS sequence"/>
</dbReference>
<protein>
    <submittedName>
        <fullName evidence="2">Uncharacterized protein</fullName>
    </submittedName>
</protein>